<feature type="domain" description="Protein ENHANCED DISEASE RESISTANCE 2 C-terminal" evidence="2">
    <location>
        <begin position="668"/>
        <end position="884"/>
    </location>
</feature>
<name>A0A250WQD4_9CHLO</name>
<dbReference type="InterPro" id="IPR045096">
    <property type="entry name" value="EDR2-like"/>
</dbReference>
<accession>A0A250WQD4</accession>
<reference evidence="3 4" key="1">
    <citation type="submission" date="2017-08" db="EMBL/GenBank/DDBJ databases">
        <title>Acidophilic green algal genome provides insights into adaptation to an acidic environment.</title>
        <authorList>
            <person name="Hirooka S."/>
            <person name="Hirose Y."/>
            <person name="Kanesaki Y."/>
            <person name="Higuchi S."/>
            <person name="Fujiwara T."/>
            <person name="Onuma R."/>
            <person name="Era A."/>
            <person name="Ohbayashi R."/>
            <person name="Uzuka A."/>
            <person name="Nozaki H."/>
            <person name="Yoshikawa H."/>
            <person name="Miyagishima S.Y."/>
        </authorList>
    </citation>
    <scope>NUCLEOTIDE SEQUENCE [LARGE SCALE GENOMIC DNA]</scope>
    <source>
        <strain evidence="3 4">NIES-2499</strain>
    </source>
</reference>
<dbReference type="InterPro" id="IPR011993">
    <property type="entry name" value="PH-like_dom_sf"/>
</dbReference>
<evidence type="ECO:0000313" key="4">
    <source>
        <dbReference type="Proteomes" id="UP000232323"/>
    </source>
</evidence>
<evidence type="ECO:0000313" key="3">
    <source>
        <dbReference type="EMBL" id="GAX73064.1"/>
    </source>
</evidence>
<dbReference type="PANTHER" id="PTHR12136">
    <property type="entry name" value="ENHANCED DISEASE RESISTANCE-RELATED"/>
    <property type="match status" value="1"/>
</dbReference>
<dbReference type="AlphaFoldDB" id="A0A250WQD4"/>
<dbReference type="PANTHER" id="PTHR12136:SF41">
    <property type="entry name" value="PLECKSTRIN HOMOLOGY (PH) AND LIPID-BINDING START DOMAINS-CONTAINING PROTEIN"/>
    <property type="match status" value="1"/>
</dbReference>
<feature type="compositionally biased region" description="Polar residues" evidence="1">
    <location>
        <begin position="183"/>
        <end position="236"/>
    </location>
</feature>
<dbReference type="EMBL" id="BEGY01000002">
    <property type="protein sequence ID" value="GAX73064.1"/>
    <property type="molecule type" value="Genomic_DNA"/>
</dbReference>
<dbReference type="Gene3D" id="2.30.29.30">
    <property type="entry name" value="Pleckstrin-homology domain (PH domain)/Phosphotyrosine-binding domain (PTB)"/>
    <property type="match status" value="1"/>
</dbReference>
<dbReference type="InterPro" id="IPR009769">
    <property type="entry name" value="EDR2_C"/>
</dbReference>
<organism evidence="3 4">
    <name type="scientific">Chlamydomonas eustigma</name>
    <dbReference type="NCBI Taxonomy" id="1157962"/>
    <lineage>
        <taxon>Eukaryota</taxon>
        <taxon>Viridiplantae</taxon>
        <taxon>Chlorophyta</taxon>
        <taxon>core chlorophytes</taxon>
        <taxon>Chlorophyceae</taxon>
        <taxon>CS clade</taxon>
        <taxon>Chlamydomonadales</taxon>
        <taxon>Chlamydomonadaceae</taxon>
        <taxon>Chlamydomonas</taxon>
    </lineage>
</organism>
<dbReference type="OrthoDB" id="9970435at2759"/>
<sequence length="929" mass="101467">MEAKNSNQMLKAGYLYKATTNSDLVVHRMVHIFDDGKFHTYHDYEKDKTNKKSWYLDRSCELHPTNAFDITQQKKTERLRGTWTLTATMAGTGRPLQLYLFSILWPSSWINTGYSSFTIGLESLEEAQAWHAAVSTSIENLRQDRKKTVDSSSIVSDTGYQGASIHSNLRFSGSGYHPAAAETPQTASYNPGHSSHAMMSSEANQTGVSTSHPAMQTATPISTTNAAAVAPRQSQGLMGDSSDEEAVEATALTNKASKRRSLTERWVPYKQTNGVAVYHLEDISTSGEMGGEYLVSAAVRGPPSEVLDVLMNGSSNTTILGPASRVQVLDCQQDADISKTLLRLVLEAPGWAGRLCAPREMIVERMLKTEEGMHVVLFSSVDVDEESWTCNVSASGNSQVLSPKASTTQASNGGRALRSLYRAPVLGWVRGTYAIAPLENQTLESSSEALITCIIKVDLKGVCGDKSWFRPFADALGWTDAFLDRILMTVILIRDEVEHGRFSLKPLSLLKTSGLNAEGQEDQESSAAGHAGVTSISSLHQDSMALNSKESSVHASANSALNKRPSRFSRLYAVHRASVPMPGSESAAQHSASVLSEAIEAASKQREMETSTTGKQVELPHDVIGTIDEEGVVAGPQMISVGPLDLDHIKTLCTLEPRFWSETHAPGKPCPFVVRGPTYLKDRKKIPAGFSVFTFGAMDVVTMPHVVEHVARYLPSIRESRAPFAFVINLVIPGVPLLGIVATFMTDLHPDILGTPPKHPMEEEHDWQPFDFVLHKFLSGDNATRNHMLKLIPHIADGSWVVRQSVGTTPVITGKALKTTYHLTKQYIEIDIDVSANNVAAYVTGLVRGATKSLVIDMGFVLEGTTPWELPECLLGTLRLNYLDLKFAKPLNLDREIPLKPANMQPISTATPVRRTMHSRNTSLSAKSS</sequence>
<keyword evidence="4" id="KW-1185">Reference proteome</keyword>
<proteinExistence type="predicted"/>
<protein>
    <recommendedName>
        <fullName evidence="2">Protein ENHANCED DISEASE RESISTANCE 2 C-terminal domain-containing protein</fullName>
    </recommendedName>
</protein>
<dbReference type="InterPro" id="IPR023393">
    <property type="entry name" value="START-like_dom_sf"/>
</dbReference>
<gene>
    <name evidence="3" type="ORF">CEUSTIGMA_g517.t1</name>
</gene>
<dbReference type="Pfam" id="PF07059">
    <property type="entry name" value="EDR2_C"/>
    <property type="match status" value="1"/>
</dbReference>
<dbReference type="Gene3D" id="3.30.530.20">
    <property type="match status" value="1"/>
</dbReference>
<feature type="compositionally biased region" description="Polar residues" evidence="1">
    <location>
        <begin position="919"/>
        <end position="929"/>
    </location>
</feature>
<dbReference type="Proteomes" id="UP000232323">
    <property type="component" value="Unassembled WGS sequence"/>
</dbReference>
<feature type="region of interest" description="Disordered" evidence="1">
    <location>
        <begin position="176"/>
        <end position="252"/>
    </location>
</feature>
<feature type="region of interest" description="Disordered" evidence="1">
    <location>
        <begin position="904"/>
        <end position="929"/>
    </location>
</feature>
<comment type="caution">
    <text evidence="3">The sequence shown here is derived from an EMBL/GenBank/DDBJ whole genome shotgun (WGS) entry which is preliminary data.</text>
</comment>
<evidence type="ECO:0000256" key="1">
    <source>
        <dbReference type="SAM" id="MobiDB-lite"/>
    </source>
</evidence>
<evidence type="ECO:0000259" key="2">
    <source>
        <dbReference type="Pfam" id="PF07059"/>
    </source>
</evidence>